<dbReference type="InterPro" id="IPR013785">
    <property type="entry name" value="Aldolase_TIM"/>
</dbReference>
<feature type="binding site" evidence="11">
    <location>
        <position position="125"/>
    </location>
    <ligand>
        <name>FMN</name>
        <dbReference type="ChEBI" id="CHEBI:58210"/>
    </ligand>
</feature>
<dbReference type="InterPro" id="IPR000262">
    <property type="entry name" value="FMN-dep_DH"/>
</dbReference>
<feature type="binding site" evidence="11">
    <location>
        <position position="165"/>
    </location>
    <ligand>
        <name>substrate</name>
    </ligand>
</feature>
<comment type="subcellular location">
    <subcellularLocation>
        <location evidence="11">Cytoplasm</location>
    </subcellularLocation>
</comment>
<evidence type="ECO:0000256" key="1">
    <source>
        <dbReference type="ARBA" id="ARBA00001917"/>
    </source>
</evidence>
<dbReference type="OrthoDB" id="9795032at2"/>
<dbReference type="InterPro" id="IPR011179">
    <property type="entry name" value="IPdP_isomerase"/>
</dbReference>
<dbReference type="GO" id="GO:0070402">
    <property type="term" value="F:NADPH binding"/>
    <property type="evidence" value="ECO:0007669"/>
    <property type="project" value="UniProtKB-UniRule"/>
</dbReference>
<name>A0A402B7D3_9CHLR</name>
<evidence type="ECO:0000256" key="8">
    <source>
        <dbReference type="ARBA" id="ARBA00023229"/>
    </source>
</evidence>
<comment type="cofactor">
    <cofactor evidence="11">
        <name>NADPH</name>
        <dbReference type="ChEBI" id="CHEBI:57783"/>
    </cofactor>
</comment>
<dbReference type="SUPFAM" id="SSF51395">
    <property type="entry name" value="FMN-linked oxidoreductases"/>
    <property type="match status" value="1"/>
</dbReference>
<accession>A0A402B7D3</accession>
<dbReference type="PANTHER" id="PTHR43665:SF1">
    <property type="entry name" value="ISOPENTENYL-DIPHOSPHATE DELTA-ISOMERASE"/>
    <property type="match status" value="1"/>
</dbReference>
<keyword evidence="8 11" id="KW-0414">Isoprene biosynthesis</keyword>
<evidence type="ECO:0000259" key="12">
    <source>
        <dbReference type="Pfam" id="PF01070"/>
    </source>
</evidence>
<feature type="binding site" evidence="11">
    <location>
        <begin position="66"/>
        <end position="68"/>
    </location>
    <ligand>
        <name>FMN</name>
        <dbReference type="ChEBI" id="CHEBI:58210"/>
    </ligand>
</feature>
<dbReference type="Pfam" id="PF01070">
    <property type="entry name" value="FMN_dh"/>
    <property type="match status" value="2"/>
</dbReference>
<feature type="binding site" evidence="11">
    <location>
        <begin position="8"/>
        <end position="9"/>
    </location>
    <ligand>
        <name>substrate</name>
    </ligand>
</feature>
<dbReference type="PIRSF" id="PIRSF003314">
    <property type="entry name" value="IPP_isomerase"/>
    <property type="match status" value="1"/>
</dbReference>
<evidence type="ECO:0000256" key="7">
    <source>
        <dbReference type="ARBA" id="ARBA00022857"/>
    </source>
</evidence>
<evidence type="ECO:0000256" key="9">
    <source>
        <dbReference type="ARBA" id="ARBA00023235"/>
    </source>
</evidence>
<dbReference type="SMART" id="SM01240">
    <property type="entry name" value="IMPDH"/>
    <property type="match status" value="1"/>
</dbReference>
<evidence type="ECO:0000256" key="2">
    <source>
        <dbReference type="ARBA" id="ARBA00022490"/>
    </source>
</evidence>
<keyword evidence="9 11" id="KW-0413">Isomerase</keyword>
<evidence type="ECO:0000256" key="5">
    <source>
        <dbReference type="ARBA" id="ARBA00022723"/>
    </source>
</evidence>
<feature type="domain" description="FMN-dependent dehydrogenase" evidence="12">
    <location>
        <begin position="24"/>
        <end position="97"/>
    </location>
</feature>
<protein>
    <recommendedName>
        <fullName evidence="11">Isopentenyl-diphosphate delta-isomerase</fullName>
        <shortName evidence="11">IPP isomerase</shortName>
        <ecNumber evidence="11">5.3.3.2</ecNumber>
    </recommendedName>
    <alternativeName>
        <fullName evidence="11">Isopentenyl diphosphate:dimethylallyl diphosphate isomerase</fullName>
    </alternativeName>
    <alternativeName>
        <fullName evidence="11">Isopentenyl pyrophosphate isomerase</fullName>
    </alternativeName>
    <alternativeName>
        <fullName evidence="11">Type 2 isopentenyl diphosphate isomerase</fullName>
        <shortName evidence="11">IDI-2</shortName>
    </alternativeName>
</protein>
<comment type="caution">
    <text evidence="13">The sequence shown here is derived from an EMBL/GenBank/DDBJ whole genome shotgun (WGS) entry which is preliminary data.</text>
</comment>
<feature type="binding site" evidence="11">
    <location>
        <begin position="278"/>
        <end position="280"/>
    </location>
    <ligand>
        <name>FMN</name>
        <dbReference type="ChEBI" id="CHEBI:58210"/>
    </ligand>
</feature>
<keyword evidence="2 11" id="KW-0963">Cytoplasm</keyword>
<feature type="binding site" evidence="11">
    <location>
        <begin position="96"/>
        <end position="98"/>
    </location>
    <ligand>
        <name>substrate</name>
    </ligand>
</feature>
<sequence>MADEVKQRKIEHVNIALERDVSAPQRAGWSDVQFVHQALPEVDLDAIDLSTTFLGQPLRYPIFMSSLTGGHPDVVNINRNLARAAEHYGLAMGVGSQRAAILNPDLAESYTVVRETAPSAFLIANIGAPQLIQQADHSPFTLEQVQRAIKMIKANALAIHMNSLQEAAQPEGDRNAFGEVEAIKQLVQQMELPVIAKETGAGVSREQALLLRSCGVSAIDVGGAGGSSMSAMEAARSESRGDERTMNIGLLYRDWGIPTPISVIEAGTANLPLISTGGVRSGLDAARALALGATLVGIGFPLLKAASESYEKVCEVIESTVAQLKVAMQLSGASNLVQLRETDVVVTGASREWLSLRGFDDELKTMAQRRWRRIQQLVQQDTPEEPIAYRYNQI</sequence>
<organism evidence="13 14">
    <name type="scientific">Dictyobacter alpinus</name>
    <dbReference type="NCBI Taxonomy" id="2014873"/>
    <lineage>
        <taxon>Bacteria</taxon>
        <taxon>Bacillati</taxon>
        <taxon>Chloroflexota</taxon>
        <taxon>Ktedonobacteria</taxon>
        <taxon>Ktedonobacterales</taxon>
        <taxon>Dictyobacteraceae</taxon>
        <taxon>Dictyobacter</taxon>
    </lineage>
</organism>
<evidence type="ECO:0000256" key="3">
    <source>
        <dbReference type="ARBA" id="ARBA00022630"/>
    </source>
</evidence>
<feature type="binding site" evidence="11">
    <location>
        <position position="197"/>
    </location>
    <ligand>
        <name>FMN</name>
        <dbReference type="ChEBI" id="CHEBI:58210"/>
    </ligand>
</feature>
<feature type="domain" description="FMN-dependent dehydrogenase" evidence="12">
    <location>
        <begin position="176"/>
        <end position="342"/>
    </location>
</feature>
<keyword evidence="14" id="KW-1185">Reference proteome</keyword>
<comment type="caution">
    <text evidence="11">Lacks conserved residue(s) required for the propagation of feature annotation.</text>
</comment>
<keyword evidence="6 11" id="KW-0460">Magnesium</keyword>
<keyword evidence="5 11" id="KW-0479">Metal-binding</keyword>
<comment type="cofactor">
    <cofactor evidence="1 11">
        <name>FMN</name>
        <dbReference type="ChEBI" id="CHEBI:58210"/>
    </cofactor>
</comment>
<evidence type="ECO:0000313" key="14">
    <source>
        <dbReference type="Proteomes" id="UP000287171"/>
    </source>
</evidence>
<dbReference type="GO" id="GO:0010181">
    <property type="term" value="F:FMN binding"/>
    <property type="evidence" value="ECO:0007669"/>
    <property type="project" value="UniProtKB-UniRule"/>
</dbReference>
<evidence type="ECO:0000256" key="10">
    <source>
        <dbReference type="ARBA" id="ARBA00025810"/>
    </source>
</evidence>
<evidence type="ECO:0000256" key="11">
    <source>
        <dbReference type="HAMAP-Rule" id="MF_00354"/>
    </source>
</evidence>
<comment type="subunit">
    <text evidence="10 11">Homooctamer. Dimer of tetramers.</text>
</comment>
<dbReference type="GO" id="GO:0000287">
    <property type="term" value="F:magnesium ion binding"/>
    <property type="evidence" value="ECO:0007669"/>
    <property type="project" value="UniProtKB-UniRule"/>
</dbReference>
<comment type="function">
    <text evidence="11">Involved in the biosynthesis of isoprenoids. Catalyzes the 1,3-allylic rearrangement of the homoallylic substrate isopentenyl (IPP) to its allylic isomer, dimethylallyl diphosphate (DMAPP).</text>
</comment>
<dbReference type="AlphaFoldDB" id="A0A402B7D3"/>
<dbReference type="EMBL" id="BIFT01000001">
    <property type="protein sequence ID" value="GCE27281.1"/>
    <property type="molecule type" value="Genomic_DNA"/>
</dbReference>
<dbReference type="Gene3D" id="3.20.20.70">
    <property type="entry name" value="Aldolase class I"/>
    <property type="match status" value="1"/>
</dbReference>
<reference evidence="14" key="1">
    <citation type="submission" date="2018-12" db="EMBL/GenBank/DDBJ databases">
        <title>Tengunoibacter tsumagoiensis gen. nov., sp. nov., Dictyobacter kobayashii sp. nov., D. alpinus sp. nov., and D. joshuensis sp. nov. and description of Dictyobacteraceae fam. nov. within the order Ktedonobacterales isolated from Tengu-no-mugimeshi.</title>
        <authorList>
            <person name="Wang C.M."/>
            <person name="Zheng Y."/>
            <person name="Sakai Y."/>
            <person name="Toyoda A."/>
            <person name="Minakuchi Y."/>
            <person name="Abe K."/>
            <person name="Yokota A."/>
            <person name="Yabe S."/>
        </authorList>
    </citation>
    <scope>NUCLEOTIDE SEQUENCE [LARGE SCALE GENOMIC DNA]</scope>
    <source>
        <strain evidence="14">Uno16</strain>
    </source>
</reference>
<dbReference type="HAMAP" id="MF_00354">
    <property type="entry name" value="Idi_2"/>
    <property type="match status" value="1"/>
</dbReference>
<dbReference type="GO" id="GO:0005737">
    <property type="term" value="C:cytoplasm"/>
    <property type="evidence" value="ECO:0007669"/>
    <property type="project" value="UniProtKB-SubCell"/>
</dbReference>
<evidence type="ECO:0000313" key="13">
    <source>
        <dbReference type="EMBL" id="GCE27281.1"/>
    </source>
</evidence>
<dbReference type="GO" id="GO:0016491">
    <property type="term" value="F:oxidoreductase activity"/>
    <property type="evidence" value="ECO:0007669"/>
    <property type="project" value="InterPro"/>
</dbReference>
<dbReference type="EC" id="5.3.3.2" evidence="11"/>
<feature type="binding site" evidence="11">
    <location>
        <position position="166"/>
    </location>
    <ligand>
        <name>Mg(2+)</name>
        <dbReference type="ChEBI" id="CHEBI:18420"/>
    </ligand>
</feature>
<dbReference type="RefSeq" id="WP_126627648.1">
    <property type="nucleotide sequence ID" value="NZ_BIFT01000001.1"/>
</dbReference>
<dbReference type="NCBIfam" id="TIGR02151">
    <property type="entry name" value="IPP_isom_2"/>
    <property type="match status" value="1"/>
</dbReference>
<comment type="cofactor">
    <cofactor evidence="11">
        <name>Mg(2+)</name>
        <dbReference type="ChEBI" id="CHEBI:18420"/>
    </cofactor>
</comment>
<dbReference type="CDD" id="cd02811">
    <property type="entry name" value="IDI-2_FMN"/>
    <property type="match status" value="1"/>
</dbReference>
<comment type="similarity">
    <text evidence="11">Belongs to the IPP isomerase type 2 family.</text>
</comment>
<dbReference type="PANTHER" id="PTHR43665">
    <property type="entry name" value="ISOPENTENYL-DIPHOSPHATE DELTA-ISOMERASE"/>
    <property type="match status" value="1"/>
</dbReference>
<evidence type="ECO:0000256" key="4">
    <source>
        <dbReference type="ARBA" id="ARBA00022643"/>
    </source>
</evidence>
<keyword evidence="3 11" id="KW-0285">Flavoprotein</keyword>
<keyword evidence="7 11" id="KW-0521">NADP</keyword>
<comment type="catalytic activity">
    <reaction evidence="11">
        <text>isopentenyl diphosphate = dimethylallyl diphosphate</text>
        <dbReference type="Rhea" id="RHEA:23284"/>
        <dbReference type="ChEBI" id="CHEBI:57623"/>
        <dbReference type="ChEBI" id="CHEBI:128769"/>
        <dbReference type="EC" id="5.3.3.2"/>
    </reaction>
</comment>
<dbReference type="GO" id="GO:0008299">
    <property type="term" value="P:isoprenoid biosynthetic process"/>
    <property type="evidence" value="ECO:0007669"/>
    <property type="project" value="UniProtKB-UniRule"/>
</dbReference>
<gene>
    <name evidence="11" type="primary">fni</name>
    <name evidence="13" type="ORF">KDA_27650</name>
</gene>
<feature type="binding site" evidence="11">
    <location>
        <position position="96"/>
    </location>
    <ligand>
        <name>FMN</name>
        <dbReference type="ChEBI" id="CHEBI:58210"/>
    </ligand>
</feature>
<proteinExistence type="inferred from homology"/>
<evidence type="ECO:0000256" key="6">
    <source>
        <dbReference type="ARBA" id="ARBA00022842"/>
    </source>
</evidence>
<dbReference type="Proteomes" id="UP000287171">
    <property type="component" value="Unassembled WGS sequence"/>
</dbReference>
<keyword evidence="4 11" id="KW-0288">FMN</keyword>
<feature type="binding site" evidence="11">
    <location>
        <position position="65"/>
    </location>
    <ligand>
        <name>FMN</name>
        <dbReference type="ChEBI" id="CHEBI:58210"/>
    </ligand>
</feature>
<dbReference type="GO" id="GO:0004452">
    <property type="term" value="F:isopentenyl-diphosphate delta-isomerase activity"/>
    <property type="evidence" value="ECO:0007669"/>
    <property type="project" value="UniProtKB-UniRule"/>
</dbReference>